<keyword evidence="2" id="KW-0812">Transmembrane</keyword>
<accession>D3TAU6</accession>
<dbReference type="EMBL" id="CP001941">
    <property type="protein sequence ID" value="ADD09225.1"/>
    <property type="molecule type" value="Genomic_DNA"/>
</dbReference>
<keyword evidence="2" id="KW-0472">Membrane</keyword>
<protein>
    <submittedName>
        <fullName evidence="3">Uncharacterized protein</fullName>
    </submittedName>
</protein>
<evidence type="ECO:0000313" key="4">
    <source>
        <dbReference type="Proteomes" id="UP000001400"/>
    </source>
</evidence>
<keyword evidence="4" id="KW-1185">Reference proteome</keyword>
<dbReference type="GeneID" id="8828382"/>
<evidence type="ECO:0000256" key="1">
    <source>
        <dbReference type="SAM" id="MobiDB-lite"/>
    </source>
</evidence>
<feature type="region of interest" description="Disordered" evidence="1">
    <location>
        <begin position="37"/>
        <end position="56"/>
    </location>
</feature>
<keyword evidence="2" id="KW-1133">Transmembrane helix</keyword>
<feature type="transmembrane region" description="Helical" evidence="2">
    <location>
        <begin position="6"/>
        <end position="28"/>
    </location>
</feature>
<reference evidence="3" key="1">
    <citation type="submission" date="2010-02" db="EMBL/GenBank/DDBJ databases">
        <title>Complete sequence of Aciduliprofundum boonei T469.</title>
        <authorList>
            <consortium name="US DOE Joint Genome Institute"/>
            <person name="Lucas S."/>
            <person name="Copeland A."/>
            <person name="Lapidus A."/>
            <person name="Cheng J.-F."/>
            <person name="Bruce D."/>
            <person name="Goodwin L."/>
            <person name="Pitluck S."/>
            <person name="Saunders E."/>
            <person name="Detter J.C."/>
            <person name="Han C."/>
            <person name="Tapia R."/>
            <person name="Land M."/>
            <person name="Hauser L."/>
            <person name="Kyrpides N."/>
            <person name="Mikhailova N."/>
            <person name="Flores G."/>
            <person name="Reysenbach A.-L."/>
            <person name="Woyke T."/>
        </authorList>
    </citation>
    <scope>NUCLEOTIDE SEQUENCE</scope>
    <source>
        <strain evidence="3">T469</strain>
    </source>
</reference>
<feature type="compositionally biased region" description="Basic and acidic residues" evidence="1">
    <location>
        <begin position="39"/>
        <end position="56"/>
    </location>
</feature>
<dbReference type="KEGG" id="abi:Aboo_1418"/>
<evidence type="ECO:0000256" key="2">
    <source>
        <dbReference type="SAM" id="Phobius"/>
    </source>
</evidence>
<gene>
    <name evidence="3" type="ordered locus">Aboo_1418</name>
</gene>
<dbReference type="RefSeq" id="WP_012997420.1">
    <property type="nucleotide sequence ID" value="NC_013926.1"/>
</dbReference>
<dbReference type="AlphaFoldDB" id="D3TAU6"/>
<name>D3TAU6_ACIB4</name>
<evidence type="ECO:0000313" key="3">
    <source>
        <dbReference type="EMBL" id="ADD09225.1"/>
    </source>
</evidence>
<sequence>MDTGTAIIWAIVIILGTIIVEYLLNPYFNRLGLPKKSRMKEEPKEKSEEERKKEEEFYREIWTAKKRKRS</sequence>
<organism evidence="3 4">
    <name type="scientific">Aciduliprofundum boonei (strain DSM 19572 / T469)</name>
    <dbReference type="NCBI Taxonomy" id="439481"/>
    <lineage>
        <taxon>Archaea</taxon>
        <taxon>Methanobacteriati</taxon>
        <taxon>Thermoplasmatota</taxon>
        <taxon>DHVE2 group</taxon>
        <taxon>Candidatus Aciduliprofundum</taxon>
    </lineage>
</organism>
<dbReference type="HOGENOM" id="CLU_2820561_0_0_2"/>
<dbReference type="Proteomes" id="UP000001400">
    <property type="component" value="Chromosome"/>
</dbReference>
<proteinExistence type="predicted"/>